<dbReference type="Pfam" id="PF00455">
    <property type="entry name" value="DeoRC"/>
    <property type="match status" value="1"/>
</dbReference>
<dbReference type="InterPro" id="IPR001034">
    <property type="entry name" value="DeoR_HTH"/>
</dbReference>
<dbReference type="PANTHER" id="PTHR30363:SF44">
    <property type="entry name" value="AGA OPERON TRANSCRIPTIONAL REPRESSOR-RELATED"/>
    <property type="match status" value="1"/>
</dbReference>
<keyword evidence="6" id="KW-1185">Reference proteome</keyword>
<dbReference type="PROSITE" id="PS51000">
    <property type="entry name" value="HTH_DEOR_2"/>
    <property type="match status" value="1"/>
</dbReference>
<dbReference type="SMART" id="SM00420">
    <property type="entry name" value="HTH_DEOR"/>
    <property type="match status" value="1"/>
</dbReference>
<dbReference type="GO" id="GO:0003677">
    <property type="term" value="F:DNA binding"/>
    <property type="evidence" value="ECO:0007669"/>
    <property type="project" value="UniProtKB-KW"/>
</dbReference>
<dbReference type="GO" id="GO:0003700">
    <property type="term" value="F:DNA-binding transcription factor activity"/>
    <property type="evidence" value="ECO:0007669"/>
    <property type="project" value="InterPro"/>
</dbReference>
<evidence type="ECO:0000313" key="5">
    <source>
        <dbReference type="EMBL" id="MBS2964210.1"/>
    </source>
</evidence>
<keyword evidence="2" id="KW-0238">DNA-binding</keyword>
<keyword evidence="1" id="KW-0805">Transcription regulation</keyword>
<dbReference type="SMART" id="SM01134">
    <property type="entry name" value="DeoRC"/>
    <property type="match status" value="1"/>
</dbReference>
<dbReference type="SUPFAM" id="SSF100950">
    <property type="entry name" value="NagB/RpiA/CoA transferase-like"/>
    <property type="match status" value="1"/>
</dbReference>
<dbReference type="AlphaFoldDB" id="A0A8J8BD45"/>
<dbReference type="InterPro" id="IPR036390">
    <property type="entry name" value="WH_DNA-bd_sf"/>
</dbReference>
<dbReference type="InterPro" id="IPR014036">
    <property type="entry name" value="DeoR-like_C"/>
</dbReference>
<evidence type="ECO:0000313" key="6">
    <source>
        <dbReference type="Proteomes" id="UP000677913"/>
    </source>
</evidence>
<dbReference type="SUPFAM" id="SSF46785">
    <property type="entry name" value="Winged helix' DNA-binding domain"/>
    <property type="match status" value="1"/>
</dbReference>
<reference evidence="5" key="1">
    <citation type="submission" date="2021-04" db="EMBL/GenBank/DDBJ databases">
        <title>Genome based classification of Actinospica acidithermotolerans sp. nov., an actinobacterium isolated from an Indonesian hot spring.</title>
        <authorList>
            <person name="Kusuma A.B."/>
            <person name="Putra K.E."/>
            <person name="Nafisah S."/>
            <person name="Loh J."/>
            <person name="Nouioui I."/>
            <person name="Goodfellow M."/>
        </authorList>
    </citation>
    <scope>NUCLEOTIDE SEQUENCE</scope>
    <source>
        <strain evidence="5">DSM 45618</strain>
    </source>
</reference>
<dbReference type="InterPro" id="IPR037171">
    <property type="entry name" value="NagB/RpiA_transferase-like"/>
</dbReference>
<keyword evidence="3" id="KW-0804">Transcription</keyword>
<dbReference type="Proteomes" id="UP000677913">
    <property type="component" value="Unassembled WGS sequence"/>
</dbReference>
<dbReference type="InterPro" id="IPR018356">
    <property type="entry name" value="Tscrpt_reg_HTH_DeoR_CS"/>
</dbReference>
<dbReference type="Pfam" id="PF08220">
    <property type="entry name" value="HTH_DeoR"/>
    <property type="match status" value="1"/>
</dbReference>
<gene>
    <name evidence="5" type="ORF">KGA66_14215</name>
</gene>
<organism evidence="5 6">
    <name type="scientific">Actinocrinis puniceicyclus</name>
    <dbReference type="NCBI Taxonomy" id="977794"/>
    <lineage>
        <taxon>Bacteria</taxon>
        <taxon>Bacillati</taxon>
        <taxon>Actinomycetota</taxon>
        <taxon>Actinomycetes</taxon>
        <taxon>Catenulisporales</taxon>
        <taxon>Actinospicaceae</taxon>
        <taxon>Actinocrinis</taxon>
    </lineage>
</organism>
<dbReference type="InterPro" id="IPR036388">
    <property type="entry name" value="WH-like_DNA-bd_sf"/>
</dbReference>
<name>A0A8J8BD45_9ACTN</name>
<evidence type="ECO:0000259" key="4">
    <source>
        <dbReference type="PROSITE" id="PS51000"/>
    </source>
</evidence>
<dbReference type="EMBL" id="JAGSXH010000044">
    <property type="protein sequence ID" value="MBS2964210.1"/>
    <property type="molecule type" value="Genomic_DNA"/>
</dbReference>
<dbReference type="Gene3D" id="1.10.10.10">
    <property type="entry name" value="Winged helix-like DNA-binding domain superfamily/Winged helix DNA-binding domain"/>
    <property type="match status" value="1"/>
</dbReference>
<evidence type="ECO:0000256" key="2">
    <source>
        <dbReference type="ARBA" id="ARBA00023125"/>
    </source>
</evidence>
<dbReference type="PANTHER" id="PTHR30363">
    <property type="entry name" value="HTH-TYPE TRANSCRIPTIONAL REGULATOR SRLR-RELATED"/>
    <property type="match status" value="1"/>
</dbReference>
<accession>A0A8J8BD45</accession>
<dbReference type="InterPro" id="IPR050313">
    <property type="entry name" value="Carb_Metab_HTH_regulators"/>
</dbReference>
<evidence type="ECO:0000256" key="3">
    <source>
        <dbReference type="ARBA" id="ARBA00023163"/>
    </source>
</evidence>
<feature type="domain" description="HTH deoR-type" evidence="4">
    <location>
        <begin position="3"/>
        <end position="58"/>
    </location>
</feature>
<protein>
    <submittedName>
        <fullName evidence="5">DeoR/GlpR transcriptional regulator</fullName>
    </submittedName>
</protein>
<dbReference type="PROSITE" id="PS00894">
    <property type="entry name" value="HTH_DEOR_1"/>
    <property type="match status" value="1"/>
</dbReference>
<sequence>MLAAQRQSWILEEVRRIGGVRVSDLTQALGVSDMTVRRDLDTLARKGLIEKVHGGATARHPGSTDEPGFEAKVGRERAAKDAIARRAAELVRPGTAIGVTAGTTTHAFARAMARVPDVTVVTNSLRVAEVLHTHAVASQTVILTGGVRTPSDALVGPVAIQSIRALHLDCVFMGVHGMDEVAGFTSPNLMEAETNRALMSTARRLIVLADHTKWGVVGLCAIAGLEGAAALVTDSGLGQDGRTALADRVGELIVAGEEEEQPAMPEQNAHAVF</sequence>
<dbReference type="PRINTS" id="PR00037">
    <property type="entry name" value="HTHLACR"/>
</dbReference>
<dbReference type="Gene3D" id="3.40.50.1360">
    <property type="match status" value="1"/>
</dbReference>
<comment type="caution">
    <text evidence="5">The sequence shown here is derived from an EMBL/GenBank/DDBJ whole genome shotgun (WGS) entry which is preliminary data.</text>
</comment>
<evidence type="ECO:0000256" key="1">
    <source>
        <dbReference type="ARBA" id="ARBA00023015"/>
    </source>
</evidence>
<proteinExistence type="predicted"/>
<dbReference type="RefSeq" id="WP_211468573.1">
    <property type="nucleotide sequence ID" value="NZ_JAGSXH010000044.1"/>
</dbReference>